<organism evidence="2 3">
    <name type="scientific">Micromonospora sediminicola</name>
    <dbReference type="NCBI Taxonomy" id="946078"/>
    <lineage>
        <taxon>Bacteria</taxon>
        <taxon>Bacillati</taxon>
        <taxon>Actinomycetota</taxon>
        <taxon>Actinomycetes</taxon>
        <taxon>Micromonosporales</taxon>
        <taxon>Micromonosporaceae</taxon>
        <taxon>Micromonospora</taxon>
    </lineage>
</organism>
<dbReference type="EMBL" id="FLRH01000003">
    <property type="protein sequence ID" value="SBT63926.1"/>
    <property type="molecule type" value="Genomic_DNA"/>
</dbReference>
<keyword evidence="3" id="KW-1185">Reference proteome</keyword>
<evidence type="ECO:0000313" key="2">
    <source>
        <dbReference type="EMBL" id="SBT63926.1"/>
    </source>
</evidence>
<feature type="compositionally biased region" description="Basic and acidic residues" evidence="1">
    <location>
        <begin position="1"/>
        <end position="15"/>
    </location>
</feature>
<feature type="region of interest" description="Disordered" evidence="1">
    <location>
        <begin position="1"/>
        <end position="28"/>
    </location>
</feature>
<evidence type="ECO:0000256" key="1">
    <source>
        <dbReference type="SAM" id="MobiDB-lite"/>
    </source>
</evidence>
<feature type="region of interest" description="Disordered" evidence="1">
    <location>
        <begin position="45"/>
        <end position="81"/>
    </location>
</feature>
<accession>A0A1A9B4E3</accession>
<protein>
    <submittedName>
        <fullName evidence="2">Uncharacterized protein</fullName>
    </submittedName>
</protein>
<dbReference type="STRING" id="946078.GA0070622_0894"/>
<name>A0A1A9B4E3_9ACTN</name>
<dbReference type="RefSeq" id="WP_091568868.1">
    <property type="nucleotide sequence ID" value="NZ_FLRH01000003.1"/>
</dbReference>
<proteinExistence type="predicted"/>
<sequence length="81" mass="8722">MPTEFVRVRDPKTKTESSLPRRRAQQLADRGDVEILDAVDAVDAFGQPLPSGAAEAKPKTRRAQSAAADTATGAESQEQTR</sequence>
<feature type="compositionally biased region" description="Low complexity" evidence="1">
    <location>
        <begin position="63"/>
        <end position="74"/>
    </location>
</feature>
<dbReference type="AlphaFoldDB" id="A0A1A9B4E3"/>
<evidence type="ECO:0000313" key="3">
    <source>
        <dbReference type="Proteomes" id="UP000199558"/>
    </source>
</evidence>
<gene>
    <name evidence="2" type="ORF">GA0070622_0894</name>
</gene>
<reference evidence="3" key="1">
    <citation type="submission" date="2016-06" db="EMBL/GenBank/DDBJ databases">
        <authorList>
            <person name="Varghese N."/>
            <person name="Submissions Spin"/>
        </authorList>
    </citation>
    <scope>NUCLEOTIDE SEQUENCE [LARGE SCALE GENOMIC DNA]</scope>
    <source>
        <strain evidence="3">DSM 45794</strain>
    </source>
</reference>
<dbReference type="Proteomes" id="UP000199558">
    <property type="component" value="Unassembled WGS sequence"/>
</dbReference>